<dbReference type="AlphaFoldDB" id="A0A9D8KF46"/>
<accession>A0A9D8KF46</accession>
<keyword evidence="1" id="KW-0472">Membrane</keyword>
<keyword evidence="1" id="KW-0812">Transmembrane</keyword>
<evidence type="ECO:0000256" key="1">
    <source>
        <dbReference type="SAM" id="Phobius"/>
    </source>
</evidence>
<evidence type="ECO:0000313" key="3">
    <source>
        <dbReference type="Proteomes" id="UP000809273"/>
    </source>
</evidence>
<gene>
    <name evidence="2" type="ORF">JW984_12610</name>
</gene>
<dbReference type="Proteomes" id="UP000809273">
    <property type="component" value="Unassembled WGS sequence"/>
</dbReference>
<proteinExistence type="predicted"/>
<evidence type="ECO:0000313" key="2">
    <source>
        <dbReference type="EMBL" id="MBN1574030.1"/>
    </source>
</evidence>
<feature type="transmembrane region" description="Helical" evidence="1">
    <location>
        <begin position="21"/>
        <end position="42"/>
    </location>
</feature>
<keyword evidence="1" id="KW-1133">Transmembrane helix</keyword>
<name>A0A9D8KF46_9DELT</name>
<protein>
    <submittedName>
        <fullName evidence="2">Uncharacterized protein</fullName>
    </submittedName>
</protein>
<organism evidence="2 3">
    <name type="scientific">Candidatus Zymogenus saltonus</name>
    <dbReference type="NCBI Taxonomy" id="2844893"/>
    <lineage>
        <taxon>Bacteria</taxon>
        <taxon>Deltaproteobacteria</taxon>
        <taxon>Candidatus Zymogenia</taxon>
        <taxon>Candidatus Zymogeniales</taxon>
        <taxon>Candidatus Zymogenaceae</taxon>
        <taxon>Candidatus Zymogenus</taxon>
    </lineage>
</organism>
<comment type="caution">
    <text evidence="2">The sequence shown here is derived from an EMBL/GenBank/DDBJ whole genome shotgun (WGS) entry which is preliminary data.</text>
</comment>
<sequence length="153" mass="18029">MSRKKRPRGVSKSQLKVSGQFMMTLGTFLAVVASFLLVVLIVGASARLIFMILLFFLFFILFFIPISIAIRPMIDRDVIHKYLNKIEGQVKRWEFQEKDLYDLKMLRQHLQGKDNKGYIELFQRVVFVLSEMEKIERARADFYWDEPPEGPLH</sequence>
<reference evidence="2" key="2">
    <citation type="submission" date="2021-01" db="EMBL/GenBank/DDBJ databases">
        <authorList>
            <person name="Hahn C.R."/>
            <person name="Youssef N.H."/>
            <person name="Elshahed M."/>
        </authorList>
    </citation>
    <scope>NUCLEOTIDE SEQUENCE</scope>
    <source>
        <strain evidence="2">Zod_Metabat.24</strain>
    </source>
</reference>
<feature type="transmembrane region" description="Helical" evidence="1">
    <location>
        <begin position="48"/>
        <end position="70"/>
    </location>
</feature>
<dbReference type="EMBL" id="JAFGIX010000063">
    <property type="protein sequence ID" value="MBN1574030.1"/>
    <property type="molecule type" value="Genomic_DNA"/>
</dbReference>
<reference evidence="2" key="1">
    <citation type="journal article" date="2021" name="Environ. Microbiol.">
        <title>Genomic characterization of three novel Desulfobacterota classes expand the metabolic and phylogenetic diversity of the phylum.</title>
        <authorList>
            <person name="Murphy C.L."/>
            <person name="Biggerstaff J."/>
            <person name="Eichhorn A."/>
            <person name="Ewing E."/>
            <person name="Shahan R."/>
            <person name="Soriano D."/>
            <person name="Stewart S."/>
            <person name="VanMol K."/>
            <person name="Walker R."/>
            <person name="Walters P."/>
            <person name="Elshahed M.S."/>
            <person name="Youssef N.H."/>
        </authorList>
    </citation>
    <scope>NUCLEOTIDE SEQUENCE</scope>
    <source>
        <strain evidence="2">Zod_Metabat.24</strain>
    </source>
</reference>